<sequence length="85" mass="9194">MLEVESRGHLSKKSSNLMESSRSATENPPTIINRAPTADIVVKKRVPTAIVKAPPIKAEDHHGGGEWRGEKNNTETSLKTSSMSA</sequence>
<feature type="region of interest" description="Disordered" evidence="1">
    <location>
        <begin position="1"/>
        <end position="36"/>
    </location>
</feature>
<dbReference type="Proteomes" id="UP000192578">
    <property type="component" value="Unassembled WGS sequence"/>
</dbReference>
<gene>
    <name evidence="2" type="ORF">BV898_12794</name>
</gene>
<feature type="region of interest" description="Disordered" evidence="1">
    <location>
        <begin position="52"/>
        <end position="85"/>
    </location>
</feature>
<protein>
    <submittedName>
        <fullName evidence="2">Uncharacterized protein</fullName>
    </submittedName>
</protein>
<dbReference type="EMBL" id="MTYJ01000133">
    <property type="protein sequence ID" value="OQV12957.1"/>
    <property type="molecule type" value="Genomic_DNA"/>
</dbReference>
<keyword evidence="3" id="KW-1185">Reference proteome</keyword>
<evidence type="ECO:0000313" key="3">
    <source>
        <dbReference type="Proteomes" id="UP000192578"/>
    </source>
</evidence>
<organism evidence="2 3">
    <name type="scientific">Hypsibius exemplaris</name>
    <name type="common">Freshwater tardigrade</name>
    <dbReference type="NCBI Taxonomy" id="2072580"/>
    <lineage>
        <taxon>Eukaryota</taxon>
        <taxon>Metazoa</taxon>
        <taxon>Ecdysozoa</taxon>
        <taxon>Tardigrada</taxon>
        <taxon>Eutardigrada</taxon>
        <taxon>Parachela</taxon>
        <taxon>Hypsibioidea</taxon>
        <taxon>Hypsibiidae</taxon>
        <taxon>Hypsibius</taxon>
    </lineage>
</organism>
<reference evidence="3" key="1">
    <citation type="submission" date="2017-01" db="EMBL/GenBank/DDBJ databases">
        <title>Comparative genomics of anhydrobiosis in the tardigrade Hypsibius dujardini.</title>
        <authorList>
            <person name="Yoshida Y."/>
            <person name="Koutsovoulos G."/>
            <person name="Laetsch D."/>
            <person name="Stevens L."/>
            <person name="Kumar S."/>
            <person name="Horikawa D."/>
            <person name="Ishino K."/>
            <person name="Komine S."/>
            <person name="Tomita M."/>
            <person name="Blaxter M."/>
            <person name="Arakawa K."/>
        </authorList>
    </citation>
    <scope>NUCLEOTIDE SEQUENCE [LARGE SCALE GENOMIC DNA]</scope>
    <source>
        <strain evidence="3">Z151</strain>
    </source>
</reference>
<evidence type="ECO:0000313" key="2">
    <source>
        <dbReference type="EMBL" id="OQV12957.1"/>
    </source>
</evidence>
<evidence type="ECO:0000256" key="1">
    <source>
        <dbReference type="SAM" id="MobiDB-lite"/>
    </source>
</evidence>
<dbReference type="AlphaFoldDB" id="A0A1W0WCR8"/>
<feature type="compositionally biased region" description="Basic and acidic residues" evidence="1">
    <location>
        <begin position="57"/>
        <end position="73"/>
    </location>
</feature>
<proteinExistence type="predicted"/>
<feature type="compositionally biased region" description="Polar residues" evidence="1">
    <location>
        <begin position="74"/>
        <end position="85"/>
    </location>
</feature>
<name>A0A1W0WCR8_HYPEX</name>
<accession>A0A1W0WCR8</accession>
<feature type="compositionally biased region" description="Polar residues" evidence="1">
    <location>
        <begin position="13"/>
        <end position="30"/>
    </location>
</feature>
<comment type="caution">
    <text evidence="2">The sequence shown here is derived from an EMBL/GenBank/DDBJ whole genome shotgun (WGS) entry which is preliminary data.</text>
</comment>